<dbReference type="EMBL" id="JAWDIO010000002">
    <property type="protein sequence ID" value="MDU0353412.1"/>
    <property type="molecule type" value="Genomic_DNA"/>
</dbReference>
<dbReference type="InterPro" id="IPR013783">
    <property type="entry name" value="Ig-like_fold"/>
</dbReference>
<name>A0ABU3STX7_9ALTE</name>
<gene>
    <name evidence="1" type="ORF">RS130_05230</name>
</gene>
<dbReference type="CDD" id="cd08994">
    <property type="entry name" value="GH43_62_32_68_117_130-like"/>
    <property type="match status" value="1"/>
</dbReference>
<keyword evidence="1" id="KW-0378">Hydrolase</keyword>
<dbReference type="Proteomes" id="UP001247805">
    <property type="component" value="Unassembled WGS sequence"/>
</dbReference>
<accession>A0ABU3STX7</accession>
<dbReference type="SUPFAM" id="SSF75005">
    <property type="entry name" value="Arabinanase/levansucrase/invertase"/>
    <property type="match status" value="2"/>
</dbReference>
<dbReference type="RefSeq" id="WP_316025090.1">
    <property type="nucleotide sequence ID" value="NZ_JAWDIO010000002.1"/>
</dbReference>
<dbReference type="InterPro" id="IPR023296">
    <property type="entry name" value="Glyco_hydro_beta-prop_sf"/>
</dbReference>
<dbReference type="GO" id="GO:0016787">
    <property type="term" value="F:hydrolase activity"/>
    <property type="evidence" value="ECO:0007669"/>
    <property type="project" value="UniProtKB-KW"/>
</dbReference>
<protein>
    <submittedName>
        <fullName evidence="1">Glycoside hydrolase family protein</fullName>
    </submittedName>
</protein>
<evidence type="ECO:0000313" key="1">
    <source>
        <dbReference type="EMBL" id="MDU0353412.1"/>
    </source>
</evidence>
<proteinExistence type="predicted"/>
<comment type="caution">
    <text evidence="1">The sequence shown here is derived from an EMBL/GenBank/DDBJ whole genome shotgun (WGS) entry which is preliminary data.</text>
</comment>
<sequence>MAKNSEKDVVSYSLFRGDGHGKNQQKIADQIKQTHLTDFTPTKGTDNTYFVYAHDYSGNISLASKPIKARVKMVKGASFSDLILPMPITDALRTDLWGGDNVLPRDPNNGIEHPNWSYWGGRPVLGKDGKFHMVVTRWPANATKGHWEWPNSTVAYTVAKRPTGPYKVVKELAYDYKNGLGHNPDIILLNDGSYLLYSLVSWQPTLFHAQTMSGPWQCLGVMQVDKNTDLEIPARFYRFERNLSGVHLDNGQFLFVTKGGAMMLSESGDPLGPYKVLTAPIQHNPIIPEKYRGSNYEDPVIWKDEVQYHMIINAFLDYRAIYLRSPDGINWKFNSGTAYTPNDTIYEDGTKTHWYKLERPHVITDQYGRATHLSVAVVDVPKRDDLARDKHSSKNIIMPLTVPKRLTLLSEQSYQYSQKNIKVVIQSEPGFNAHADVNIASLRFGAAEEVDYGQGASVVKFEKQGKNLVVEFAKEGLGLTEQHFAGKLLGKTTSDELLIGFTRLPNFDFHPR</sequence>
<dbReference type="Gene3D" id="2.60.40.10">
    <property type="entry name" value="Immunoglobulins"/>
    <property type="match status" value="1"/>
</dbReference>
<organism evidence="1 2">
    <name type="scientific">Paraglaciecola aquimarina</name>
    <dbReference type="NCBI Taxonomy" id="1235557"/>
    <lineage>
        <taxon>Bacteria</taxon>
        <taxon>Pseudomonadati</taxon>
        <taxon>Pseudomonadota</taxon>
        <taxon>Gammaproteobacteria</taxon>
        <taxon>Alteromonadales</taxon>
        <taxon>Alteromonadaceae</taxon>
        <taxon>Paraglaciecola</taxon>
    </lineage>
</organism>
<evidence type="ECO:0000313" key="2">
    <source>
        <dbReference type="Proteomes" id="UP001247805"/>
    </source>
</evidence>
<reference evidence="1 2" key="1">
    <citation type="submission" date="2023-10" db="EMBL/GenBank/DDBJ databases">
        <title>Glaciecola aquimarina strain GGW-M5 nov., isolated from a coastal seawater.</title>
        <authorList>
            <person name="Bayburt H."/>
            <person name="Kim J.M."/>
            <person name="Choi B.J."/>
            <person name="Jeon C.O."/>
        </authorList>
    </citation>
    <scope>NUCLEOTIDE SEQUENCE [LARGE SCALE GENOMIC DNA]</scope>
    <source>
        <strain evidence="1 2">KCTC 32108</strain>
    </source>
</reference>
<dbReference type="Gene3D" id="2.115.10.20">
    <property type="entry name" value="Glycosyl hydrolase domain, family 43"/>
    <property type="match status" value="1"/>
</dbReference>
<keyword evidence="2" id="KW-1185">Reference proteome</keyword>